<reference evidence="4" key="1">
    <citation type="submission" date="2018-09" db="EMBL/GenBank/DDBJ databases">
        <title>Chryseolinea sp. KIS68-18 isolated from soil.</title>
        <authorList>
            <person name="Weon H.-Y."/>
            <person name="Kwon S.-W."/>
            <person name="Lee S.A."/>
        </authorList>
    </citation>
    <scope>NUCLEOTIDE SEQUENCE [LARGE SCALE GENOMIC DNA]</scope>
    <source>
        <strain evidence="4">KIS68-18</strain>
    </source>
</reference>
<feature type="domain" description="Amidase" evidence="2">
    <location>
        <begin position="321"/>
        <end position="397"/>
    </location>
</feature>
<dbReference type="Pfam" id="PF01425">
    <property type="entry name" value="Amidase"/>
    <property type="match status" value="2"/>
</dbReference>
<evidence type="ECO:0000259" key="2">
    <source>
        <dbReference type="Pfam" id="PF01425"/>
    </source>
</evidence>
<proteinExistence type="inferred from homology"/>
<dbReference type="Gene3D" id="3.90.1300.10">
    <property type="entry name" value="Amidase signature (AS) domain"/>
    <property type="match status" value="2"/>
</dbReference>
<dbReference type="RefSeq" id="WP_119755075.1">
    <property type="nucleotide sequence ID" value="NZ_CP032382.1"/>
</dbReference>
<dbReference type="PANTHER" id="PTHR11895:SF7">
    <property type="entry name" value="GLUTAMYL-TRNA(GLN) AMIDOTRANSFERASE SUBUNIT A, MITOCHONDRIAL"/>
    <property type="match status" value="1"/>
</dbReference>
<dbReference type="PANTHER" id="PTHR11895">
    <property type="entry name" value="TRANSAMIDASE"/>
    <property type="match status" value="1"/>
</dbReference>
<gene>
    <name evidence="3" type="ORF">D4L85_15120</name>
</gene>
<dbReference type="InterPro" id="IPR036928">
    <property type="entry name" value="AS_sf"/>
</dbReference>
<feature type="domain" description="Amidase" evidence="2">
    <location>
        <begin position="28"/>
        <end position="302"/>
    </location>
</feature>
<dbReference type="KEGG" id="chk:D4L85_15120"/>
<organism evidence="3 4">
    <name type="scientific">Chryseolinea soli</name>
    <dbReference type="NCBI Taxonomy" id="2321403"/>
    <lineage>
        <taxon>Bacteria</taxon>
        <taxon>Pseudomonadati</taxon>
        <taxon>Bacteroidota</taxon>
        <taxon>Cytophagia</taxon>
        <taxon>Cytophagales</taxon>
        <taxon>Fulvivirgaceae</taxon>
        <taxon>Chryseolinea</taxon>
    </lineage>
</organism>
<accession>A0A385SLI9</accession>
<dbReference type="OrthoDB" id="9811471at2"/>
<comment type="similarity">
    <text evidence="1">Belongs to the amidase family.</text>
</comment>
<keyword evidence="4" id="KW-1185">Reference proteome</keyword>
<evidence type="ECO:0000256" key="1">
    <source>
        <dbReference type="ARBA" id="ARBA00009199"/>
    </source>
</evidence>
<dbReference type="GO" id="GO:0003824">
    <property type="term" value="F:catalytic activity"/>
    <property type="evidence" value="ECO:0007669"/>
    <property type="project" value="InterPro"/>
</dbReference>
<dbReference type="InterPro" id="IPR023631">
    <property type="entry name" value="Amidase_dom"/>
</dbReference>
<evidence type="ECO:0000313" key="4">
    <source>
        <dbReference type="Proteomes" id="UP000266183"/>
    </source>
</evidence>
<dbReference type="InterPro" id="IPR000120">
    <property type="entry name" value="Amidase"/>
</dbReference>
<dbReference type="AlphaFoldDB" id="A0A385SLI9"/>
<dbReference type="Proteomes" id="UP000266183">
    <property type="component" value="Chromosome"/>
</dbReference>
<name>A0A385SLI9_9BACT</name>
<protein>
    <submittedName>
        <fullName evidence="3">Amidase</fullName>
    </submittedName>
</protein>
<sequence length="413" mass="44300">MEKEKYGYMSILEASEKIRQGMVTPVALVSECLARIAQLNPALNAFITVLSEEALKQAAVAEAEIKKGQWRGPLHGIPVAVKDFYDTTGIRTTAGFVHFKDRVPAKDAVMVEKLKAAGAILVGKTNMHELGMGTTSVISYFGSVHNPWNGAYVAGGSSGGSAAAVAAGLCYATVDTDAVGSCRLPASCCGVTGFKATYGLLSGQGILAGERTDDTILKLAHVGITTRWVTDTAILLNALADHPNPKREYKDDYRLAFASGKKYRMGVVRNFESTADVRDLFYATVEGLKESKHIFTETDVPFASAVFDIRTIDADREKINATLFKEIDLLLLPTTTDLTPTIDVAQKLGPQAVSPNNTFFANYFGLPAISIPCGMDKNNMPLGLQLVGRAGDEGAVLDAAKDFQEKLPVMHPS</sequence>
<dbReference type="SUPFAM" id="SSF75304">
    <property type="entry name" value="Amidase signature (AS) enzymes"/>
    <property type="match status" value="1"/>
</dbReference>
<dbReference type="EMBL" id="CP032382">
    <property type="protein sequence ID" value="AYB31814.1"/>
    <property type="molecule type" value="Genomic_DNA"/>
</dbReference>
<evidence type="ECO:0000313" key="3">
    <source>
        <dbReference type="EMBL" id="AYB31814.1"/>
    </source>
</evidence>